<feature type="compositionally biased region" description="Pro residues" evidence="2">
    <location>
        <begin position="137"/>
        <end position="150"/>
    </location>
</feature>
<evidence type="ECO:0000313" key="3">
    <source>
        <dbReference type="EMBL" id="QJH94913.1"/>
    </source>
</evidence>
<name>A0A6M3XCJ6_9ZZZZ</name>
<evidence type="ECO:0000256" key="2">
    <source>
        <dbReference type="SAM" id="MobiDB-lite"/>
    </source>
</evidence>
<sequence>MTDPKYPILCGTDIAAIHSYTSEWLALLDGYRELGARAAKAEEERDATRRQNDELATKLAEARAEVERLRELVPHRDEEESAAWARLVTAHRKAMDARDLAQRDAVELSDALLHPWRKRDDAPLAARLAQYRKATSPPKPAPPPEDATRS</sequence>
<proteinExistence type="predicted"/>
<organism evidence="3">
    <name type="scientific">viral metagenome</name>
    <dbReference type="NCBI Taxonomy" id="1070528"/>
    <lineage>
        <taxon>unclassified sequences</taxon>
        <taxon>metagenomes</taxon>
        <taxon>organismal metagenomes</taxon>
    </lineage>
</organism>
<accession>A0A6M3XCJ6</accession>
<gene>
    <name evidence="3" type="ORF">TM448B00305_0034</name>
</gene>
<feature type="region of interest" description="Disordered" evidence="2">
    <location>
        <begin position="124"/>
        <end position="150"/>
    </location>
</feature>
<reference evidence="3" key="1">
    <citation type="submission" date="2020-03" db="EMBL/GenBank/DDBJ databases">
        <title>The deep terrestrial virosphere.</title>
        <authorList>
            <person name="Holmfeldt K."/>
            <person name="Nilsson E."/>
            <person name="Simone D."/>
            <person name="Lopez-Fernandez M."/>
            <person name="Wu X."/>
            <person name="de Brujin I."/>
            <person name="Lundin D."/>
            <person name="Andersson A."/>
            <person name="Bertilsson S."/>
            <person name="Dopson M."/>
        </authorList>
    </citation>
    <scope>NUCLEOTIDE SEQUENCE</scope>
    <source>
        <strain evidence="3">TM448B00305</strain>
    </source>
</reference>
<evidence type="ECO:0000256" key="1">
    <source>
        <dbReference type="SAM" id="Coils"/>
    </source>
</evidence>
<feature type="coiled-coil region" evidence="1">
    <location>
        <begin position="31"/>
        <end position="72"/>
    </location>
</feature>
<keyword evidence="1" id="KW-0175">Coiled coil</keyword>
<dbReference type="EMBL" id="MT144608">
    <property type="protein sequence ID" value="QJH94913.1"/>
    <property type="molecule type" value="Genomic_DNA"/>
</dbReference>
<dbReference type="AlphaFoldDB" id="A0A6M3XCJ6"/>
<protein>
    <submittedName>
        <fullName evidence="3">Uncharacterized protein</fullName>
    </submittedName>
</protein>